<dbReference type="GO" id="GO:0070475">
    <property type="term" value="P:rRNA base methylation"/>
    <property type="evidence" value="ECO:0000318"/>
    <property type="project" value="GO_Central"/>
</dbReference>
<evidence type="ECO:0000256" key="4">
    <source>
        <dbReference type="ARBA" id="ARBA00022884"/>
    </source>
</evidence>
<feature type="region of interest" description="Disordered" evidence="7">
    <location>
        <begin position="485"/>
        <end position="512"/>
    </location>
</feature>
<dbReference type="InterPro" id="IPR029063">
    <property type="entry name" value="SAM-dependent_MTases_sf"/>
</dbReference>
<dbReference type="KEGG" id="tps:THAPSDRAFT_21110"/>
<comment type="similarity">
    <text evidence="5">Belongs to the class I-like SAM-binding methyltransferase superfamily. RsmB/NOP family.</text>
</comment>
<dbReference type="SUPFAM" id="SSF53335">
    <property type="entry name" value="S-adenosyl-L-methionine-dependent methyltransferases"/>
    <property type="match status" value="1"/>
</dbReference>
<feature type="domain" description="SAM-dependent MTase RsmB/NOP-type" evidence="8">
    <location>
        <begin position="723"/>
        <end position="1012"/>
    </location>
</feature>
<dbReference type="GeneID" id="7452171"/>
<evidence type="ECO:0000313" key="9">
    <source>
        <dbReference type="EMBL" id="EED94582.1"/>
    </source>
</evidence>
<dbReference type="PRINTS" id="PR02008">
    <property type="entry name" value="RCMTFAMILY"/>
</dbReference>
<comment type="caution">
    <text evidence="5">Lacks conserved residue(s) required for the propagation of feature annotation.</text>
</comment>
<dbReference type="FunFam" id="3.40.50.150:FF:000257">
    <property type="entry name" value="16S rRNA methyltransferase"/>
    <property type="match status" value="1"/>
</dbReference>
<dbReference type="GO" id="GO:0005730">
    <property type="term" value="C:nucleolus"/>
    <property type="evidence" value="ECO:0000318"/>
    <property type="project" value="GO_Central"/>
</dbReference>
<protein>
    <recommendedName>
        <fullName evidence="8">SAM-dependent MTase RsmB/NOP-type domain-containing protein</fullName>
    </recommendedName>
</protein>
<dbReference type="PROSITE" id="PS51686">
    <property type="entry name" value="SAM_MT_RSMB_NOP"/>
    <property type="match status" value="1"/>
</dbReference>
<sequence>MTNKGNNLPPPRCAPSQIKQKNNQPSVLGAPPLLTTITSFFPRRQATLLSSTFLMTGKRKLDTMHNLQIISRTPRASSSTTTLNFGINGWNNEENKFKRQEATPQSNSNNKSSYEDQYRQYQQNNLQNKQKYITQEMEDQVMASARATMDSNTVSKVVNSLIDDDRLSKVKSATKQQPVVIQDGIKSYKTNNGEKGSSNTLRNLAGRIQPNGDTSNSLSSRRISSTTYNIISGNNKPDNSDNTWDTQQIAIASGATTFLLSPIIIPVIHSLLPPILPFPSSLSFSGAAFLGLLAYIVALGDPTQQSMGDGVEVTGAVSRIVGRTALQSVQTSAPRLKAAARAVVDYDNTVNSMEEMSQMQYQLSRRLLELESENDVLKKEVALWNAVEDVSSVYKLEELKEIAREEGMRGYSSDGKNALLRRLIKEGVLKLDLSPYYTSLNDVEGRALRSFSPSSINDATRERDVQRTQLSIRCDKSSRRGVCLFSTSPATSSSPSKQPKQKSTKKKNVQPTARSIAINALATSAASNSGAHVNAAAFATQQLEQDEHYNEMEARDRAFARLLVATVERRLGQIDGVLGSCIEKYPPKKGKHSHLIQATLRTGVAQLLFLDTPPFAANKETVQVLRMHHHLSKTSTYPVPEPMVKFVNGVFRKLSEPLAADIDEMSTDDDIPKHLFGHQLLRESTTSKDNIAPWLLKRWENDWGDDLATLICEEMMPVDESSFTPRIDLSTKYSLGVVLKKQDDEGMMQQMLEELGGDSTLLSQGSIRVGTSLKGDVKSWPGYDDGTWWVQDASSTLPALVLSQALYDKNGSDESVLSDINVVDMCAAPGGKTAALLSAGFGRVTAIEANARRSRRLVENLERLKLSEKCQVVVEEGQNWIPSEKVHGILVDVPCSATGTGARRPDVLRRDPNLKELLTIQEILANHCADNVLDEGGLMVYATCSILKEESEDQVHKLIKRGSMETLPIQPHEVPGFEGAIDENGWLRVLPGVLKGDLRSTDGFFVARLVKTKA</sequence>
<dbReference type="InterPro" id="IPR001678">
    <property type="entry name" value="MeTrfase_RsmB-F_NOP2_dom"/>
</dbReference>
<reference evidence="9 10" key="2">
    <citation type="journal article" date="2008" name="Nature">
        <title>The Phaeodactylum genome reveals the evolutionary history of diatom genomes.</title>
        <authorList>
            <person name="Bowler C."/>
            <person name="Allen A.E."/>
            <person name="Badger J.H."/>
            <person name="Grimwood J."/>
            <person name="Jabbari K."/>
            <person name="Kuo A."/>
            <person name="Maheswari U."/>
            <person name="Martens C."/>
            <person name="Maumus F."/>
            <person name="Otillar R.P."/>
            <person name="Rayko E."/>
            <person name="Salamov A."/>
            <person name="Vandepoele K."/>
            <person name="Beszteri B."/>
            <person name="Gruber A."/>
            <person name="Heijde M."/>
            <person name="Katinka M."/>
            <person name="Mock T."/>
            <person name="Valentin K."/>
            <person name="Verret F."/>
            <person name="Berges J.A."/>
            <person name="Brownlee C."/>
            <person name="Cadoret J.P."/>
            <person name="Chiovitti A."/>
            <person name="Choi C.J."/>
            <person name="Coesel S."/>
            <person name="De Martino A."/>
            <person name="Detter J.C."/>
            <person name="Durkin C."/>
            <person name="Falciatore A."/>
            <person name="Fournet J."/>
            <person name="Haruta M."/>
            <person name="Huysman M.J."/>
            <person name="Jenkins B.D."/>
            <person name="Jiroutova K."/>
            <person name="Jorgensen R.E."/>
            <person name="Joubert Y."/>
            <person name="Kaplan A."/>
            <person name="Kroger N."/>
            <person name="Kroth P.G."/>
            <person name="La Roche J."/>
            <person name="Lindquist E."/>
            <person name="Lommer M."/>
            <person name="Martin-Jezequel V."/>
            <person name="Lopez P.J."/>
            <person name="Lucas S."/>
            <person name="Mangogna M."/>
            <person name="McGinnis K."/>
            <person name="Medlin L.K."/>
            <person name="Montsant A."/>
            <person name="Oudot-Le Secq M.P."/>
            <person name="Napoli C."/>
            <person name="Obornik M."/>
            <person name="Parker M.S."/>
            <person name="Petit J.L."/>
            <person name="Porcel B.M."/>
            <person name="Poulsen N."/>
            <person name="Robison M."/>
            <person name="Rychlewski L."/>
            <person name="Rynearson T.A."/>
            <person name="Schmutz J."/>
            <person name="Shapiro H."/>
            <person name="Siaut M."/>
            <person name="Stanley M."/>
            <person name="Sussman M.R."/>
            <person name="Taylor A.R."/>
            <person name="Vardi A."/>
            <person name="von Dassow P."/>
            <person name="Vyverman W."/>
            <person name="Willis A."/>
            <person name="Wyrwicz L.S."/>
            <person name="Rokhsar D.S."/>
            <person name="Weissenbach J."/>
            <person name="Armbrust E.V."/>
            <person name="Green B.R."/>
            <person name="Van de Peer Y."/>
            <person name="Grigoriev I.V."/>
        </authorList>
    </citation>
    <scope>NUCLEOTIDE SEQUENCE [LARGE SCALE GENOMIC DNA]</scope>
    <source>
        <strain evidence="9 10">CCMP1335</strain>
    </source>
</reference>
<evidence type="ECO:0000256" key="1">
    <source>
        <dbReference type="ARBA" id="ARBA00022603"/>
    </source>
</evidence>
<dbReference type="HOGENOM" id="CLU_297287_0_0_1"/>
<dbReference type="GO" id="GO:0000470">
    <property type="term" value="P:maturation of LSU-rRNA"/>
    <property type="evidence" value="ECO:0000318"/>
    <property type="project" value="GO_Central"/>
</dbReference>
<dbReference type="AlphaFoldDB" id="B8BTD6"/>
<gene>
    <name evidence="9" type="ORF">THAPSDRAFT_21110</name>
</gene>
<dbReference type="PANTHER" id="PTHR22807:SF30">
    <property type="entry name" value="28S RRNA (CYTOSINE(4447)-C(5))-METHYLTRANSFERASE-RELATED"/>
    <property type="match status" value="1"/>
</dbReference>
<dbReference type="GO" id="GO:0009383">
    <property type="term" value="F:rRNA (cytosine-C5-)-methyltransferase activity"/>
    <property type="evidence" value="ECO:0000318"/>
    <property type="project" value="GO_Central"/>
</dbReference>
<evidence type="ECO:0000256" key="7">
    <source>
        <dbReference type="SAM" id="MobiDB-lite"/>
    </source>
</evidence>
<keyword evidence="2 5" id="KW-0808">Transferase</keyword>
<dbReference type="InterPro" id="IPR023267">
    <property type="entry name" value="RCMT"/>
</dbReference>
<dbReference type="STRING" id="35128.B8BTD6"/>
<evidence type="ECO:0000256" key="3">
    <source>
        <dbReference type="ARBA" id="ARBA00022691"/>
    </source>
</evidence>
<dbReference type="GO" id="GO:0003723">
    <property type="term" value="F:RNA binding"/>
    <property type="evidence" value="ECO:0007669"/>
    <property type="project" value="UniProtKB-UniRule"/>
</dbReference>
<feature type="region of interest" description="Disordered" evidence="7">
    <location>
        <begin position="1"/>
        <end position="30"/>
    </location>
</feature>
<feature type="binding site" evidence="5">
    <location>
        <begin position="826"/>
        <end position="832"/>
    </location>
    <ligand>
        <name>S-adenosyl-L-methionine</name>
        <dbReference type="ChEBI" id="CHEBI:59789"/>
    </ligand>
</feature>
<proteinExistence type="inferred from homology"/>
<evidence type="ECO:0000256" key="2">
    <source>
        <dbReference type="ARBA" id="ARBA00022679"/>
    </source>
</evidence>
<dbReference type="Proteomes" id="UP000001449">
    <property type="component" value="Chromosome 2"/>
</dbReference>
<evidence type="ECO:0000256" key="5">
    <source>
        <dbReference type="PROSITE-ProRule" id="PRU01023"/>
    </source>
</evidence>
<dbReference type="PANTHER" id="PTHR22807">
    <property type="entry name" value="NOP2 YEAST -RELATED NOL1/NOP2/FMU SUN DOMAIN-CONTAINING"/>
    <property type="match status" value="1"/>
</dbReference>
<evidence type="ECO:0000313" key="10">
    <source>
        <dbReference type="Proteomes" id="UP000001449"/>
    </source>
</evidence>
<keyword evidence="1 5" id="KW-0489">Methyltransferase</keyword>
<dbReference type="RefSeq" id="XP_002287139.1">
    <property type="nucleotide sequence ID" value="XM_002287103.1"/>
</dbReference>
<feature type="binding site" evidence="5">
    <location>
        <position position="892"/>
    </location>
    <ligand>
        <name>S-adenosyl-L-methionine</name>
        <dbReference type="ChEBI" id="CHEBI:59789"/>
    </ligand>
</feature>
<keyword evidence="10" id="KW-1185">Reference proteome</keyword>
<dbReference type="CDD" id="cd02440">
    <property type="entry name" value="AdoMet_MTases"/>
    <property type="match status" value="1"/>
</dbReference>
<feature type="coiled-coil region" evidence="6">
    <location>
        <begin position="360"/>
        <end position="387"/>
    </location>
</feature>
<feature type="compositionally biased region" description="Basic residues" evidence="7">
    <location>
        <begin position="499"/>
        <end position="508"/>
    </location>
</feature>
<dbReference type="GO" id="GO:0006355">
    <property type="term" value="P:regulation of DNA-templated transcription"/>
    <property type="evidence" value="ECO:0007669"/>
    <property type="project" value="InterPro"/>
</dbReference>
<dbReference type="Pfam" id="PF01189">
    <property type="entry name" value="Methyltr_RsmB-F"/>
    <property type="match status" value="1"/>
</dbReference>
<organism evidence="9 10">
    <name type="scientific">Thalassiosira pseudonana</name>
    <name type="common">Marine diatom</name>
    <name type="synonym">Cyclotella nana</name>
    <dbReference type="NCBI Taxonomy" id="35128"/>
    <lineage>
        <taxon>Eukaryota</taxon>
        <taxon>Sar</taxon>
        <taxon>Stramenopiles</taxon>
        <taxon>Ochrophyta</taxon>
        <taxon>Bacillariophyta</taxon>
        <taxon>Coscinodiscophyceae</taxon>
        <taxon>Thalassiosirophycidae</taxon>
        <taxon>Thalassiosirales</taxon>
        <taxon>Thalassiosiraceae</taxon>
        <taxon>Thalassiosira</taxon>
    </lineage>
</organism>
<dbReference type="InterPro" id="IPR006027">
    <property type="entry name" value="NusB_RsmB_TIM44"/>
</dbReference>
<feature type="binding site" evidence="5">
    <location>
        <position position="848"/>
    </location>
    <ligand>
        <name>S-adenosyl-L-methionine</name>
        <dbReference type="ChEBI" id="CHEBI:59789"/>
    </ligand>
</feature>
<dbReference type="InParanoid" id="B8BTD6"/>
<evidence type="ECO:0000259" key="8">
    <source>
        <dbReference type="PROSITE" id="PS51686"/>
    </source>
</evidence>
<feature type="compositionally biased region" description="Low complexity" evidence="7">
    <location>
        <begin position="486"/>
        <end position="498"/>
    </location>
</feature>
<dbReference type="Pfam" id="PF01029">
    <property type="entry name" value="NusB"/>
    <property type="match status" value="1"/>
</dbReference>
<dbReference type="eggNOG" id="KOG1122">
    <property type="taxonomic scope" value="Eukaryota"/>
</dbReference>
<accession>B8BTD6</accession>
<keyword evidence="6" id="KW-0175">Coiled coil</keyword>
<dbReference type="InterPro" id="IPR035926">
    <property type="entry name" value="NusB-like_sf"/>
</dbReference>
<name>B8BTD6_THAPS</name>
<dbReference type="SUPFAM" id="SSF48013">
    <property type="entry name" value="NusB-like"/>
    <property type="match status" value="1"/>
</dbReference>
<keyword evidence="3 5" id="KW-0949">S-adenosyl-L-methionine</keyword>
<dbReference type="Gene3D" id="1.10.940.10">
    <property type="entry name" value="NusB-like"/>
    <property type="match status" value="1"/>
</dbReference>
<keyword evidence="4 5" id="KW-0694">RNA-binding</keyword>
<feature type="active site" description="Nucleophile" evidence="5">
    <location>
        <position position="944"/>
    </location>
</feature>
<feature type="compositionally biased region" description="Polar residues" evidence="7">
    <location>
        <begin position="17"/>
        <end position="26"/>
    </location>
</feature>
<dbReference type="PaxDb" id="35128-Thaps21110"/>
<dbReference type="InterPro" id="IPR049560">
    <property type="entry name" value="MeTrfase_RsmB-F_NOP2_cat"/>
</dbReference>
<reference evidence="9 10" key="1">
    <citation type="journal article" date="2004" name="Science">
        <title>The genome of the diatom Thalassiosira pseudonana: ecology, evolution, and metabolism.</title>
        <authorList>
            <person name="Armbrust E.V."/>
            <person name="Berges J.A."/>
            <person name="Bowler C."/>
            <person name="Green B.R."/>
            <person name="Martinez D."/>
            <person name="Putnam N.H."/>
            <person name="Zhou S."/>
            <person name="Allen A.E."/>
            <person name="Apt K.E."/>
            <person name="Bechner M."/>
            <person name="Brzezinski M.A."/>
            <person name="Chaal B.K."/>
            <person name="Chiovitti A."/>
            <person name="Davis A.K."/>
            <person name="Demarest M.S."/>
            <person name="Detter J.C."/>
            <person name="Glavina T."/>
            <person name="Goodstein D."/>
            <person name="Hadi M.Z."/>
            <person name="Hellsten U."/>
            <person name="Hildebrand M."/>
            <person name="Jenkins B.D."/>
            <person name="Jurka J."/>
            <person name="Kapitonov V.V."/>
            <person name="Kroger N."/>
            <person name="Lau W.W."/>
            <person name="Lane T.W."/>
            <person name="Larimer F.W."/>
            <person name="Lippmeier J.C."/>
            <person name="Lucas S."/>
            <person name="Medina M."/>
            <person name="Montsant A."/>
            <person name="Obornik M."/>
            <person name="Parker M.S."/>
            <person name="Palenik B."/>
            <person name="Pazour G.J."/>
            <person name="Richardson P.M."/>
            <person name="Rynearson T.A."/>
            <person name="Saito M.A."/>
            <person name="Schwartz D.C."/>
            <person name="Thamatrakoln K."/>
            <person name="Valentin K."/>
            <person name="Vardi A."/>
            <person name="Wilkerson F.P."/>
            <person name="Rokhsar D.S."/>
        </authorList>
    </citation>
    <scope>NUCLEOTIDE SEQUENCE [LARGE SCALE GENOMIC DNA]</scope>
    <source>
        <strain evidence="9 10">CCMP1335</strain>
    </source>
</reference>
<dbReference type="EMBL" id="CM000639">
    <property type="protein sequence ID" value="EED94582.1"/>
    <property type="molecule type" value="Genomic_DNA"/>
</dbReference>
<dbReference type="Gene3D" id="3.40.50.150">
    <property type="entry name" value="Vaccinia Virus protein VP39"/>
    <property type="match status" value="1"/>
</dbReference>
<evidence type="ECO:0000256" key="6">
    <source>
        <dbReference type="SAM" id="Coils"/>
    </source>
</evidence>